<feature type="signal peptide" evidence="1">
    <location>
        <begin position="1"/>
        <end position="25"/>
    </location>
</feature>
<sequence length="138" mass="14628">MLRFRRRLYAWFAIFAMMASALAPALSRAMGPDEGGRYLIEVCSASGSRVIELPAAEAAFYRDHGVIADSGGGPQDASFEQCPYCCPHAGGAALPPAAPPTALRIPEGGALLPRLFLVSPRPLFVWAPSHPRAPPARG</sequence>
<reference evidence="2 3" key="1">
    <citation type="submission" date="2018-03" db="EMBL/GenBank/DDBJ databases">
        <title>Complete genome sequence of Thauera aromatica, a model organism for studying aromatic compound degradation under denitrifying conditions.</title>
        <authorList>
            <person name="Lo H.-Y."/>
            <person name="Goris T."/>
            <person name="Boll M."/>
            <person name="Mueller J.A."/>
        </authorList>
    </citation>
    <scope>NUCLEOTIDE SEQUENCE [LARGE SCALE GENOMIC DNA]</scope>
    <source>
        <strain evidence="2 3">K172</strain>
    </source>
</reference>
<dbReference type="InterPro" id="IPR021333">
    <property type="entry name" value="DUF2946"/>
</dbReference>
<keyword evidence="1" id="KW-0732">Signal</keyword>
<evidence type="ECO:0000313" key="2">
    <source>
        <dbReference type="EMBL" id="AVR89526.1"/>
    </source>
</evidence>
<evidence type="ECO:0000313" key="3">
    <source>
        <dbReference type="Proteomes" id="UP000241885"/>
    </source>
</evidence>
<proteinExistence type="predicted"/>
<protein>
    <recommendedName>
        <fullName evidence="4">DUF2946 domain-containing protein</fullName>
    </recommendedName>
</protein>
<dbReference type="EMBL" id="CP028339">
    <property type="protein sequence ID" value="AVR89526.1"/>
    <property type="molecule type" value="Genomic_DNA"/>
</dbReference>
<name>A0A2R4BQB5_THAAR</name>
<dbReference type="RefSeq" id="WP_107221634.1">
    <property type="nucleotide sequence ID" value="NZ_CP028339.1"/>
</dbReference>
<feature type="chain" id="PRO_5015321376" description="DUF2946 domain-containing protein" evidence="1">
    <location>
        <begin position="26"/>
        <end position="138"/>
    </location>
</feature>
<dbReference type="KEGG" id="tak:Tharo_2633"/>
<evidence type="ECO:0000256" key="1">
    <source>
        <dbReference type="SAM" id="SignalP"/>
    </source>
</evidence>
<organism evidence="2 3">
    <name type="scientific">Thauera aromatica K172</name>
    <dbReference type="NCBI Taxonomy" id="44139"/>
    <lineage>
        <taxon>Bacteria</taxon>
        <taxon>Pseudomonadati</taxon>
        <taxon>Pseudomonadota</taxon>
        <taxon>Betaproteobacteria</taxon>
        <taxon>Rhodocyclales</taxon>
        <taxon>Zoogloeaceae</taxon>
        <taxon>Thauera</taxon>
    </lineage>
</organism>
<gene>
    <name evidence="2" type="ORF">Tharo_2633</name>
</gene>
<dbReference type="Pfam" id="PF11162">
    <property type="entry name" value="DUF2946"/>
    <property type="match status" value="1"/>
</dbReference>
<dbReference type="Proteomes" id="UP000241885">
    <property type="component" value="Chromosome"/>
</dbReference>
<accession>A0A2R4BQB5</accession>
<dbReference type="OrthoDB" id="8536886at2"/>
<dbReference type="AlphaFoldDB" id="A0A2R4BQB5"/>
<evidence type="ECO:0008006" key="4">
    <source>
        <dbReference type="Google" id="ProtNLM"/>
    </source>
</evidence>
<keyword evidence="3" id="KW-1185">Reference proteome</keyword>